<evidence type="ECO:0000256" key="5">
    <source>
        <dbReference type="ARBA" id="ARBA00022679"/>
    </source>
</evidence>
<feature type="domain" description="Nucleoside phosphorylase" evidence="8">
    <location>
        <begin position="56"/>
        <end position="273"/>
    </location>
</feature>
<dbReference type="GO" id="GO:0009116">
    <property type="term" value="P:nucleoside metabolic process"/>
    <property type="evidence" value="ECO:0007669"/>
    <property type="project" value="InterPro"/>
</dbReference>
<evidence type="ECO:0000256" key="3">
    <source>
        <dbReference type="ARBA" id="ARBA00006751"/>
    </source>
</evidence>
<dbReference type="GO" id="GO:0004731">
    <property type="term" value="F:purine-nucleoside phosphorylase activity"/>
    <property type="evidence" value="ECO:0007669"/>
    <property type="project" value="UniProtKB-EC"/>
</dbReference>
<evidence type="ECO:0000256" key="4">
    <source>
        <dbReference type="ARBA" id="ARBA00022676"/>
    </source>
</evidence>
<evidence type="ECO:0000256" key="6">
    <source>
        <dbReference type="ARBA" id="ARBA00048556"/>
    </source>
</evidence>
<comment type="caution">
    <text evidence="9">The sequence shown here is derived from an EMBL/GenBank/DDBJ whole genome shotgun (WGS) entry which is preliminary data.</text>
</comment>
<dbReference type="RefSeq" id="WP_270074837.1">
    <property type="nucleotide sequence ID" value="NZ_JAJAQC010000065.1"/>
</dbReference>
<keyword evidence="5 7" id="KW-0808">Transferase</keyword>
<dbReference type="InterPro" id="IPR011268">
    <property type="entry name" value="Purine_phosphorylase"/>
</dbReference>
<reference evidence="9" key="1">
    <citation type="submission" date="2021-10" db="EMBL/GenBank/DDBJ databases">
        <title>Streptomonospora sp. nov., isolated from mangrove soil.</title>
        <authorList>
            <person name="Chen X."/>
            <person name="Ge X."/>
            <person name="Liu W."/>
        </authorList>
    </citation>
    <scope>NUCLEOTIDE SEQUENCE</scope>
    <source>
        <strain evidence="9">S1-112</strain>
    </source>
</reference>
<dbReference type="PANTHER" id="PTHR11904">
    <property type="entry name" value="METHYLTHIOADENOSINE/PURINE NUCLEOSIDE PHOSPHORYLASE"/>
    <property type="match status" value="1"/>
</dbReference>
<dbReference type="PANTHER" id="PTHR11904:SF9">
    <property type="entry name" value="PURINE NUCLEOSIDE PHOSPHORYLASE-RELATED"/>
    <property type="match status" value="1"/>
</dbReference>
<comment type="function">
    <text evidence="1">The purine nucleoside phosphorylases catalyze the phosphorolytic breakdown of the N-glycosidic bond in the beta-(deoxy)ribonucleoside molecules, with the formation of the corresponding free purine bases and pentose-1-phosphate. Cleaves guanosine, inosine, 2'-deoxyguanosine and 2'-deoxyinosine.</text>
</comment>
<evidence type="ECO:0000313" key="10">
    <source>
        <dbReference type="Proteomes" id="UP001140076"/>
    </source>
</evidence>
<evidence type="ECO:0000256" key="1">
    <source>
        <dbReference type="ARBA" id="ARBA00002678"/>
    </source>
</evidence>
<protein>
    <recommendedName>
        <fullName evidence="7">Purine nucleoside phosphorylase</fullName>
        <ecNumber evidence="7">2.4.2.1</ecNumber>
    </recommendedName>
    <alternativeName>
        <fullName evidence="7">Inosine-guanosine phosphorylase</fullName>
    </alternativeName>
</protein>
<accession>A0A9X3P0F7</accession>
<keyword evidence="10" id="KW-1185">Reference proteome</keyword>
<proteinExistence type="inferred from homology"/>
<evidence type="ECO:0000259" key="8">
    <source>
        <dbReference type="Pfam" id="PF01048"/>
    </source>
</evidence>
<evidence type="ECO:0000313" key="9">
    <source>
        <dbReference type="EMBL" id="MDA0567591.1"/>
    </source>
</evidence>
<dbReference type="Gene3D" id="3.40.50.1580">
    <property type="entry name" value="Nucleoside phosphorylase domain"/>
    <property type="match status" value="1"/>
</dbReference>
<name>A0A9X3P0F7_9ACTN</name>
<dbReference type="Proteomes" id="UP001140076">
    <property type="component" value="Unassembled WGS sequence"/>
</dbReference>
<keyword evidence="4 7" id="KW-0328">Glycosyltransferase</keyword>
<dbReference type="PIRSF" id="PIRSF000477">
    <property type="entry name" value="PurNPase"/>
    <property type="match status" value="1"/>
</dbReference>
<comment type="catalytic activity">
    <reaction evidence="6">
        <text>a purine 2'-deoxy-D-ribonucleoside + phosphate = a purine nucleobase + 2-deoxy-alpha-D-ribose 1-phosphate</text>
        <dbReference type="Rhea" id="RHEA:36431"/>
        <dbReference type="ChEBI" id="CHEBI:26386"/>
        <dbReference type="ChEBI" id="CHEBI:43474"/>
        <dbReference type="ChEBI" id="CHEBI:57259"/>
        <dbReference type="ChEBI" id="CHEBI:142361"/>
        <dbReference type="EC" id="2.4.2.1"/>
    </reaction>
</comment>
<gene>
    <name evidence="9" type="ORF">LG943_25195</name>
</gene>
<dbReference type="AlphaFoldDB" id="A0A9X3P0F7"/>
<organism evidence="9 10">
    <name type="scientific">Streptomonospora mangrovi</name>
    <dbReference type="NCBI Taxonomy" id="2883123"/>
    <lineage>
        <taxon>Bacteria</taxon>
        <taxon>Bacillati</taxon>
        <taxon>Actinomycetota</taxon>
        <taxon>Actinomycetes</taxon>
        <taxon>Streptosporangiales</taxon>
        <taxon>Nocardiopsidaceae</taxon>
        <taxon>Streptomonospora</taxon>
    </lineage>
</organism>
<dbReference type="InterPro" id="IPR000845">
    <property type="entry name" value="Nucleoside_phosphorylase_d"/>
</dbReference>
<comment type="similarity">
    <text evidence="3 7">Belongs to the PNP/MTAP phosphorylase family.</text>
</comment>
<dbReference type="InterPro" id="IPR035994">
    <property type="entry name" value="Nucleoside_phosphorylase_sf"/>
</dbReference>
<dbReference type="CDD" id="cd09009">
    <property type="entry name" value="PNP-EcPNPII_like"/>
    <property type="match status" value="1"/>
</dbReference>
<evidence type="ECO:0000256" key="7">
    <source>
        <dbReference type="PIRNR" id="PIRNR000477"/>
    </source>
</evidence>
<dbReference type="EMBL" id="JAJAQC010000065">
    <property type="protein sequence ID" value="MDA0567591.1"/>
    <property type="molecule type" value="Genomic_DNA"/>
</dbReference>
<dbReference type="SUPFAM" id="SSF53167">
    <property type="entry name" value="Purine and uridine phosphorylases"/>
    <property type="match status" value="1"/>
</dbReference>
<dbReference type="GO" id="GO:0005737">
    <property type="term" value="C:cytoplasm"/>
    <property type="evidence" value="ECO:0007669"/>
    <property type="project" value="TreeGrafter"/>
</dbReference>
<sequence length="276" mass="28757">MSESTQVRPTTGTAQAKRLAAQAADELKARTGADSYDALVILGSGWAGAADTLGVADIELDMTDLPGFVAPTALGHQTKVRSTWVDSKRVVVFCGRTHLYEEHDPMRIAHAVRTGIAAGASTVVLTGAAGSLRADFAVGQPIVLRDHINLTAASPLAGPDFVDLTAAYSPRLRQIVADVDPSLAEGVYAALLGPQFQTPAELGMLRNAGADLVGRSFALETIAAVEMGAEVLGLAMVSNDAVGAVFEPFDTLRALEVIQQRAQRLGSLLNATLALA</sequence>
<evidence type="ECO:0000256" key="2">
    <source>
        <dbReference type="ARBA" id="ARBA00005058"/>
    </source>
</evidence>
<dbReference type="Pfam" id="PF01048">
    <property type="entry name" value="PNP_UDP_1"/>
    <property type="match status" value="1"/>
</dbReference>
<dbReference type="EC" id="2.4.2.1" evidence="7"/>
<dbReference type="NCBIfam" id="NF006054">
    <property type="entry name" value="PRK08202.1"/>
    <property type="match status" value="1"/>
</dbReference>
<comment type="pathway">
    <text evidence="2 7">Purine metabolism; purine nucleoside salvage.</text>
</comment>